<evidence type="ECO:0000256" key="1">
    <source>
        <dbReference type="ARBA" id="ARBA00023002"/>
    </source>
</evidence>
<proteinExistence type="predicted"/>
<dbReference type="SUPFAM" id="SSF50475">
    <property type="entry name" value="FMN-binding split barrel"/>
    <property type="match status" value="1"/>
</dbReference>
<gene>
    <name evidence="3" type="ORF">DJ017_07590</name>
</gene>
<protein>
    <submittedName>
        <fullName evidence="3">Pyridoxamine 5'-phosphate oxidase</fullName>
    </submittedName>
</protein>
<dbReference type="PANTHER" id="PTHR35176">
    <property type="entry name" value="HEME OXYGENASE HI_0854-RELATED"/>
    <property type="match status" value="1"/>
</dbReference>
<dbReference type="RefSeq" id="WP_111528144.1">
    <property type="nucleotide sequence ID" value="NZ_JBHRSG010000004.1"/>
</dbReference>
<evidence type="ECO:0000259" key="2">
    <source>
        <dbReference type="Pfam" id="PF01243"/>
    </source>
</evidence>
<evidence type="ECO:0000313" key="3">
    <source>
        <dbReference type="EMBL" id="RAK54393.1"/>
    </source>
</evidence>
<dbReference type="GO" id="GO:0016627">
    <property type="term" value="F:oxidoreductase activity, acting on the CH-CH group of donors"/>
    <property type="evidence" value="ECO:0007669"/>
    <property type="project" value="TreeGrafter"/>
</dbReference>
<dbReference type="Proteomes" id="UP000249254">
    <property type="component" value="Unassembled WGS sequence"/>
</dbReference>
<sequence length="148" mass="15973">MSESMKGEIAEILRAGNDLTIATLRADGAPQATTVSYVSDGLDIFFGCAADSPKAQNLARDPRVSLTVNLPYEDWGQIRGVSLFGRARRITDVDELARVGALFVAKFPQIGDALPSDPNVMALFCITPEVVSVLDYRKGFGHTELVTL</sequence>
<dbReference type="InterPro" id="IPR052019">
    <property type="entry name" value="F420H2_bilvrd_red/Heme_oxyg"/>
</dbReference>
<dbReference type="InterPro" id="IPR012349">
    <property type="entry name" value="Split_barrel_FMN-bd"/>
</dbReference>
<dbReference type="PANTHER" id="PTHR35176:SF6">
    <property type="entry name" value="HEME OXYGENASE HI_0854-RELATED"/>
    <property type="match status" value="1"/>
</dbReference>
<dbReference type="GO" id="GO:0005829">
    <property type="term" value="C:cytosol"/>
    <property type="evidence" value="ECO:0007669"/>
    <property type="project" value="TreeGrafter"/>
</dbReference>
<comment type="caution">
    <text evidence="3">The sequence shown here is derived from an EMBL/GenBank/DDBJ whole genome shotgun (WGS) entry which is preliminary data.</text>
</comment>
<dbReference type="Gene3D" id="2.30.110.10">
    <property type="entry name" value="Electron Transport, Fmn-binding Protein, Chain A"/>
    <property type="match status" value="1"/>
</dbReference>
<dbReference type="AlphaFoldDB" id="A0A328AHK5"/>
<dbReference type="OrthoDB" id="3693562at2"/>
<dbReference type="Pfam" id="PF01243">
    <property type="entry name" value="PNPOx_N"/>
    <property type="match status" value="1"/>
</dbReference>
<evidence type="ECO:0000313" key="4">
    <source>
        <dbReference type="Proteomes" id="UP000249254"/>
    </source>
</evidence>
<reference evidence="4" key="1">
    <citation type="submission" date="2018-05" db="EMBL/GenBank/DDBJ databases">
        <authorList>
            <person name="Li X."/>
        </authorList>
    </citation>
    <scope>NUCLEOTIDE SEQUENCE [LARGE SCALE GENOMIC DNA]</scope>
    <source>
        <strain evidence="4">LX32</strain>
    </source>
</reference>
<organism evidence="3 4">
    <name type="scientific">Phenylobacterium soli</name>
    <dbReference type="NCBI Taxonomy" id="2170551"/>
    <lineage>
        <taxon>Bacteria</taxon>
        <taxon>Pseudomonadati</taxon>
        <taxon>Pseudomonadota</taxon>
        <taxon>Alphaproteobacteria</taxon>
        <taxon>Caulobacterales</taxon>
        <taxon>Caulobacteraceae</taxon>
        <taxon>Phenylobacterium</taxon>
    </lineage>
</organism>
<feature type="domain" description="Pyridoxamine 5'-phosphate oxidase N-terminal" evidence="2">
    <location>
        <begin position="5"/>
        <end position="132"/>
    </location>
</feature>
<dbReference type="EMBL" id="QFYQ01000001">
    <property type="protein sequence ID" value="RAK54393.1"/>
    <property type="molecule type" value="Genomic_DNA"/>
</dbReference>
<dbReference type="GO" id="GO:0070967">
    <property type="term" value="F:coenzyme F420 binding"/>
    <property type="evidence" value="ECO:0007669"/>
    <property type="project" value="TreeGrafter"/>
</dbReference>
<dbReference type="InterPro" id="IPR011576">
    <property type="entry name" value="Pyridox_Oxase_N"/>
</dbReference>
<accession>A0A328AHK5</accession>
<keyword evidence="4" id="KW-1185">Reference proteome</keyword>
<name>A0A328AHK5_9CAUL</name>
<keyword evidence="1" id="KW-0560">Oxidoreductase</keyword>